<reference evidence="2" key="1">
    <citation type="submission" date="2020-11" db="EMBL/GenBank/DDBJ databases">
        <title>Nocardia NEAU-351.nov., a novel actinomycete isolated from the cow dung.</title>
        <authorList>
            <person name="Zhang X."/>
        </authorList>
    </citation>
    <scope>NUCLEOTIDE SEQUENCE</scope>
    <source>
        <strain evidence="2">NEAU-351</strain>
    </source>
</reference>
<name>A0A931IEQ9_9NOCA</name>
<sequence length="806" mass="87085">MNQPFDEDRMNSAYDADGAAIRARDEQGNLLGESIVASIAATEAGLEAAIAGEDRPVVDHRAFDVSIMASIAETEAGLEAAIAAEDRVVRAGRADVGDALDDTRSGPVDHLAAARAAIEEGDRIRRDIDFHQTTSGGDLDYVAAQRDAAERALRPDPVGAGPRTEAAALALASGWHGELEIADERLDDLVTLYRSRGVVIDIEDDMSVTAADPVTPALGHGQRVAQLHAVVAVNQARHRREELLDAEDAAAGHSLAAADALAADVEAALDRDERALRVDVGSNRDAMALQLAKALTWREASEVAAIKAEELTAELAWWGVRVDVDELSVSIDPELDGHTAQVEAEARAVRVREMAMVEAVAGAALPDGVKTAVGEVMATWSDQYFDSDQAQVYIDREPYRYEDLRAELGKVRMSETDRAAVDFTLAYLREQVEGVDLLDTPVMVDPGVEARTRVPELLDHFAYARTTGSEAAAKAAAAILAEEISVMTGEDQDAAREVGRAIVAGHPFDVNIWPGYVDRDHIRGELALYAMDAAEQRGEADYLAEADFVYDRPLELVGVGDDFGERVERMATRREQLLTIAETGKGLHDLERRQILATLTDIDTGRIADETQLPEVMWVDERSKAEVDAKRGYEPGAELAKATREQVTNLIEASSAVDSEAVQAVKGAVSSIADSIHVVAGGAVTGVENERKGYVEKRDRLGQALVDAGIDRDTKLKVRRVIDDNARQAGQFGITAAERRTRWEARTYAAVTQRDDQNAQRRAVANARAPRGNSGKCANRADRAAQPSSPAPARHSMRRTGSEVER</sequence>
<evidence type="ECO:0000313" key="3">
    <source>
        <dbReference type="Proteomes" id="UP000655751"/>
    </source>
</evidence>
<protein>
    <submittedName>
        <fullName evidence="2">Uncharacterized protein</fullName>
    </submittedName>
</protein>
<feature type="compositionally biased region" description="Low complexity" evidence="1">
    <location>
        <begin position="760"/>
        <end position="771"/>
    </location>
</feature>
<feature type="region of interest" description="Disordered" evidence="1">
    <location>
        <begin position="752"/>
        <end position="806"/>
    </location>
</feature>
<dbReference type="AlphaFoldDB" id="A0A931IEQ9"/>
<dbReference type="RefSeq" id="WP_196152657.1">
    <property type="nucleotide sequence ID" value="NZ_JADMLG010000015.1"/>
</dbReference>
<comment type="caution">
    <text evidence="2">The sequence shown here is derived from an EMBL/GenBank/DDBJ whole genome shotgun (WGS) entry which is preliminary data.</text>
</comment>
<gene>
    <name evidence="2" type="ORF">IT779_29130</name>
</gene>
<dbReference type="EMBL" id="JADMLG010000015">
    <property type="protein sequence ID" value="MBH0780342.1"/>
    <property type="molecule type" value="Genomic_DNA"/>
</dbReference>
<proteinExistence type="predicted"/>
<evidence type="ECO:0000313" key="2">
    <source>
        <dbReference type="EMBL" id="MBH0780342.1"/>
    </source>
</evidence>
<dbReference type="Proteomes" id="UP000655751">
    <property type="component" value="Unassembled WGS sequence"/>
</dbReference>
<feature type="compositionally biased region" description="Low complexity" evidence="1">
    <location>
        <begin position="784"/>
        <end position="794"/>
    </location>
</feature>
<keyword evidence="3" id="KW-1185">Reference proteome</keyword>
<organism evidence="2 3">
    <name type="scientific">Nocardia bovistercoris</name>
    <dbReference type="NCBI Taxonomy" id="2785916"/>
    <lineage>
        <taxon>Bacteria</taxon>
        <taxon>Bacillati</taxon>
        <taxon>Actinomycetota</taxon>
        <taxon>Actinomycetes</taxon>
        <taxon>Mycobacteriales</taxon>
        <taxon>Nocardiaceae</taxon>
        <taxon>Nocardia</taxon>
    </lineage>
</organism>
<accession>A0A931IEQ9</accession>
<evidence type="ECO:0000256" key="1">
    <source>
        <dbReference type="SAM" id="MobiDB-lite"/>
    </source>
</evidence>